<dbReference type="Proteomes" id="UP001454036">
    <property type="component" value="Unassembled WGS sequence"/>
</dbReference>
<proteinExistence type="predicted"/>
<comment type="caution">
    <text evidence="1">The sequence shown here is derived from an EMBL/GenBank/DDBJ whole genome shotgun (WGS) entry which is preliminary data.</text>
</comment>
<dbReference type="AlphaFoldDB" id="A0AAV3PVZ0"/>
<evidence type="ECO:0000313" key="1">
    <source>
        <dbReference type="EMBL" id="GAA0154398.1"/>
    </source>
</evidence>
<protein>
    <submittedName>
        <fullName evidence="1">Uncharacterized protein</fullName>
    </submittedName>
</protein>
<gene>
    <name evidence="1" type="ORF">LIER_12391</name>
</gene>
<evidence type="ECO:0000313" key="2">
    <source>
        <dbReference type="Proteomes" id="UP001454036"/>
    </source>
</evidence>
<reference evidence="1 2" key="1">
    <citation type="submission" date="2024-01" db="EMBL/GenBank/DDBJ databases">
        <title>The complete chloroplast genome sequence of Lithospermum erythrorhizon: insights into the phylogenetic relationship among Boraginaceae species and the maternal lineages of purple gromwells.</title>
        <authorList>
            <person name="Okada T."/>
            <person name="Watanabe K."/>
        </authorList>
    </citation>
    <scope>NUCLEOTIDE SEQUENCE [LARGE SCALE GENOMIC DNA]</scope>
</reference>
<dbReference type="Gene3D" id="3.30.420.10">
    <property type="entry name" value="Ribonuclease H-like superfamily/Ribonuclease H"/>
    <property type="match status" value="1"/>
</dbReference>
<dbReference type="PANTHER" id="PTHR48475">
    <property type="entry name" value="RIBONUCLEASE H"/>
    <property type="match status" value="1"/>
</dbReference>
<accession>A0AAV3PVZ0</accession>
<name>A0AAV3PVZ0_LITER</name>
<dbReference type="EMBL" id="BAABME010002384">
    <property type="protein sequence ID" value="GAA0154398.1"/>
    <property type="molecule type" value="Genomic_DNA"/>
</dbReference>
<dbReference type="GO" id="GO:0003676">
    <property type="term" value="F:nucleic acid binding"/>
    <property type="evidence" value="ECO:0007669"/>
    <property type="project" value="InterPro"/>
</dbReference>
<dbReference type="InterPro" id="IPR036397">
    <property type="entry name" value="RNaseH_sf"/>
</dbReference>
<organism evidence="1 2">
    <name type="scientific">Lithospermum erythrorhizon</name>
    <name type="common">Purple gromwell</name>
    <name type="synonym">Lithospermum officinale var. erythrorhizon</name>
    <dbReference type="NCBI Taxonomy" id="34254"/>
    <lineage>
        <taxon>Eukaryota</taxon>
        <taxon>Viridiplantae</taxon>
        <taxon>Streptophyta</taxon>
        <taxon>Embryophyta</taxon>
        <taxon>Tracheophyta</taxon>
        <taxon>Spermatophyta</taxon>
        <taxon>Magnoliopsida</taxon>
        <taxon>eudicotyledons</taxon>
        <taxon>Gunneridae</taxon>
        <taxon>Pentapetalae</taxon>
        <taxon>asterids</taxon>
        <taxon>lamiids</taxon>
        <taxon>Boraginales</taxon>
        <taxon>Boraginaceae</taxon>
        <taxon>Boraginoideae</taxon>
        <taxon>Lithospermeae</taxon>
        <taxon>Lithospermum</taxon>
    </lineage>
</organism>
<dbReference type="PANTHER" id="PTHR48475:SF1">
    <property type="entry name" value="RNASE H TYPE-1 DOMAIN-CONTAINING PROTEIN"/>
    <property type="match status" value="1"/>
</dbReference>
<sequence>MPELVEGHVDILAATDYFSKWTEAVPLLSGKKEEEPDFIKSNLIYCKSKKNWHEKMEEALWAYKTRYRTPTESTPYVLVHGVEAVLPLEVQIPSLRVAVNEEITREEATKLRLQELDSLDEHRLNAHQRLESYQSRITKSYNKRVRHRSYQVRDVVFDVRRSIHIQRKNAKMVPKWDGPYVVQETYTSGSYLLADEDGQKVGPINSRYLKRYYP</sequence>
<keyword evidence="2" id="KW-1185">Reference proteome</keyword>